<dbReference type="EMBL" id="JARJCN010000015">
    <property type="protein sequence ID" value="KAJ7094022.1"/>
    <property type="molecule type" value="Genomic_DNA"/>
</dbReference>
<dbReference type="InterPro" id="IPR039357">
    <property type="entry name" value="SRD5A/TECR"/>
</dbReference>
<evidence type="ECO:0000256" key="6">
    <source>
        <dbReference type="SAM" id="Phobius"/>
    </source>
</evidence>
<accession>A0AAD6U7K5</accession>
<evidence type="ECO:0000256" key="5">
    <source>
        <dbReference type="ARBA" id="ARBA00023136"/>
    </source>
</evidence>
<evidence type="ECO:0000256" key="2">
    <source>
        <dbReference type="ARBA" id="ARBA00007742"/>
    </source>
</evidence>
<evidence type="ECO:0000313" key="9">
    <source>
        <dbReference type="Proteomes" id="UP001222325"/>
    </source>
</evidence>
<feature type="transmembrane region" description="Helical" evidence="6">
    <location>
        <begin position="174"/>
        <end position="193"/>
    </location>
</feature>
<sequence>MAGRCCFLFGCHGKQASSTFSSLLLAMFGLSAVSLRLLFDDARKWFLISTLAISPVQLVFDAPFGRFTPSQDSIFLVDGIKSWIVMELVSPTFFLYALFRGPSAGPPALTSQHGILALAFLLHYLNRALISPLRTPSRSKAHISVPLAAAAFNTLNGSLMGSFIAAPAAPAPRVYFVAGLALWAFGFAGNVAHDEILANIRRRARAKPKTAPGEHYAIPHGLLFRFVSFPNYLCEWIEWLGFALAADPRLAQALLGGTLFSGASREAAVTALRGPAAAFLPLVSPPWVFLIAEIAIMFQRAYRGHRWYQSKFGDNYPKERRIVVPFVL</sequence>
<feature type="transmembrane region" description="Helical" evidence="6">
    <location>
        <begin position="20"/>
        <end position="39"/>
    </location>
</feature>
<proteinExistence type="inferred from homology"/>
<gene>
    <name evidence="8" type="ORF">B0H15DRAFT_150227</name>
</gene>
<comment type="subcellular location">
    <subcellularLocation>
        <location evidence="1">Membrane</location>
        <topology evidence="1">Multi-pass membrane protein</topology>
    </subcellularLocation>
</comment>
<dbReference type="PANTHER" id="PTHR10556:SF43">
    <property type="entry name" value="STEROID 5-ALPHA-REDUCTASE DET2"/>
    <property type="match status" value="1"/>
</dbReference>
<evidence type="ECO:0000256" key="1">
    <source>
        <dbReference type="ARBA" id="ARBA00004141"/>
    </source>
</evidence>
<feature type="transmembrane region" description="Helical" evidence="6">
    <location>
        <begin position="145"/>
        <end position="168"/>
    </location>
</feature>
<dbReference type="InterPro" id="IPR001104">
    <property type="entry name" value="3-oxo-5_a-steroid_4-DH_C"/>
</dbReference>
<evidence type="ECO:0000313" key="8">
    <source>
        <dbReference type="EMBL" id="KAJ7094022.1"/>
    </source>
</evidence>
<name>A0AAD6U7K5_9AGAR</name>
<keyword evidence="3 6" id="KW-0812">Transmembrane</keyword>
<dbReference type="Gene3D" id="1.20.120.1630">
    <property type="match status" value="1"/>
</dbReference>
<organism evidence="8 9">
    <name type="scientific">Mycena belliarum</name>
    <dbReference type="NCBI Taxonomy" id="1033014"/>
    <lineage>
        <taxon>Eukaryota</taxon>
        <taxon>Fungi</taxon>
        <taxon>Dikarya</taxon>
        <taxon>Basidiomycota</taxon>
        <taxon>Agaricomycotina</taxon>
        <taxon>Agaricomycetes</taxon>
        <taxon>Agaricomycetidae</taxon>
        <taxon>Agaricales</taxon>
        <taxon>Marasmiineae</taxon>
        <taxon>Mycenaceae</taxon>
        <taxon>Mycena</taxon>
    </lineage>
</organism>
<feature type="transmembrane region" description="Helical" evidence="6">
    <location>
        <begin position="105"/>
        <end position="125"/>
    </location>
</feature>
<keyword evidence="5 6" id="KW-0472">Membrane</keyword>
<dbReference type="PROSITE" id="PS50244">
    <property type="entry name" value="S5A_REDUCTASE"/>
    <property type="match status" value="1"/>
</dbReference>
<comment type="similarity">
    <text evidence="2">Belongs to the steroid 5-alpha reductase family.</text>
</comment>
<evidence type="ECO:0000259" key="7">
    <source>
        <dbReference type="Pfam" id="PF02544"/>
    </source>
</evidence>
<dbReference type="Pfam" id="PF02544">
    <property type="entry name" value="Steroid_dh"/>
    <property type="match status" value="2"/>
</dbReference>
<keyword evidence="9" id="KW-1185">Reference proteome</keyword>
<evidence type="ECO:0000256" key="4">
    <source>
        <dbReference type="ARBA" id="ARBA00022989"/>
    </source>
</evidence>
<comment type="caution">
    <text evidence="8">The sequence shown here is derived from an EMBL/GenBank/DDBJ whole genome shotgun (WGS) entry which is preliminary data.</text>
</comment>
<dbReference type="Proteomes" id="UP001222325">
    <property type="component" value="Unassembled WGS sequence"/>
</dbReference>
<dbReference type="AlphaFoldDB" id="A0AAD6U7K5"/>
<dbReference type="GO" id="GO:0006629">
    <property type="term" value="P:lipid metabolic process"/>
    <property type="evidence" value="ECO:0007669"/>
    <property type="project" value="InterPro"/>
</dbReference>
<evidence type="ECO:0000256" key="3">
    <source>
        <dbReference type="ARBA" id="ARBA00022692"/>
    </source>
</evidence>
<keyword evidence="4 6" id="KW-1133">Transmembrane helix</keyword>
<dbReference type="GO" id="GO:0016627">
    <property type="term" value="F:oxidoreductase activity, acting on the CH-CH group of donors"/>
    <property type="evidence" value="ECO:0007669"/>
    <property type="project" value="InterPro"/>
</dbReference>
<feature type="domain" description="3-oxo-5-alpha-steroid 4-dehydrogenase C-terminal" evidence="7">
    <location>
        <begin position="145"/>
        <end position="247"/>
    </location>
</feature>
<protein>
    <recommendedName>
        <fullName evidence="7">3-oxo-5-alpha-steroid 4-dehydrogenase C-terminal domain-containing protein</fullName>
    </recommendedName>
</protein>
<reference evidence="8" key="1">
    <citation type="submission" date="2023-03" db="EMBL/GenBank/DDBJ databases">
        <title>Massive genome expansion in bonnet fungi (Mycena s.s.) driven by repeated elements and novel gene families across ecological guilds.</title>
        <authorList>
            <consortium name="Lawrence Berkeley National Laboratory"/>
            <person name="Harder C.B."/>
            <person name="Miyauchi S."/>
            <person name="Viragh M."/>
            <person name="Kuo A."/>
            <person name="Thoen E."/>
            <person name="Andreopoulos B."/>
            <person name="Lu D."/>
            <person name="Skrede I."/>
            <person name="Drula E."/>
            <person name="Henrissat B."/>
            <person name="Morin E."/>
            <person name="Kohler A."/>
            <person name="Barry K."/>
            <person name="LaButti K."/>
            <person name="Morin E."/>
            <person name="Salamov A."/>
            <person name="Lipzen A."/>
            <person name="Mereny Z."/>
            <person name="Hegedus B."/>
            <person name="Baldrian P."/>
            <person name="Stursova M."/>
            <person name="Weitz H."/>
            <person name="Taylor A."/>
            <person name="Grigoriev I.V."/>
            <person name="Nagy L.G."/>
            <person name="Martin F."/>
            <person name="Kauserud H."/>
        </authorList>
    </citation>
    <scope>NUCLEOTIDE SEQUENCE</scope>
    <source>
        <strain evidence="8">CBHHK173m</strain>
    </source>
</reference>
<dbReference type="GO" id="GO:0016020">
    <property type="term" value="C:membrane"/>
    <property type="evidence" value="ECO:0007669"/>
    <property type="project" value="UniProtKB-SubCell"/>
</dbReference>
<feature type="domain" description="3-oxo-5-alpha-steroid 4-dehydrogenase C-terminal" evidence="7">
    <location>
        <begin position="285"/>
        <end position="328"/>
    </location>
</feature>
<dbReference type="PANTHER" id="PTHR10556">
    <property type="entry name" value="3-OXO-5-ALPHA-STEROID 4-DEHYDROGENASE"/>
    <property type="match status" value="1"/>
</dbReference>